<dbReference type="SUPFAM" id="SSF46894">
    <property type="entry name" value="C-terminal effector domain of the bipartite response regulators"/>
    <property type="match status" value="1"/>
</dbReference>
<keyword evidence="2" id="KW-0238">DNA-binding</keyword>
<dbReference type="Proteomes" id="UP000464374">
    <property type="component" value="Chromosome"/>
</dbReference>
<dbReference type="Pfam" id="PF00196">
    <property type="entry name" value="GerE"/>
    <property type="match status" value="1"/>
</dbReference>
<reference evidence="6 7" key="1">
    <citation type="submission" date="2020-01" db="EMBL/GenBank/DDBJ databases">
        <title>Complete genome sequence of a human oral phylogroup 1 Treponema sp. strain ATCC 700766, originally isolated from periodontitis dental plaque.</title>
        <authorList>
            <person name="Chan Y."/>
            <person name="Huo Y.-B."/>
            <person name="Yu X.-L."/>
            <person name="Zeng H."/>
            <person name="Leung W.-K."/>
            <person name="Watt R.M."/>
        </authorList>
    </citation>
    <scope>NUCLEOTIDE SEQUENCE [LARGE SCALE GENOMIC DNA]</scope>
    <source>
        <strain evidence="6 7">OMZ 804</strain>
    </source>
</reference>
<evidence type="ECO:0000256" key="1">
    <source>
        <dbReference type="ARBA" id="ARBA00022553"/>
    </source>
</evidence>
<dbReference type="RefSeq" id="WP_162664269.1">
    <property type="nucleotide sequence ID" value="NZ_CP048020.1"/>
</dbReference>
<evidence type="ECO:0000313" key="6">
    <source>
        <dbReference type="EMBL" id="QHX43967.1"/>
    </source>
</evidence>
<evidence type="ECO:0000259" key="5">
    <source>
        <dbReference type="PROSITE" id="PS50110"/>
    </source>
</evidence>
<evidence type="ECO:0000256" key="3">
    <source>
        <dbReference type="PROSITE-ProRule" id="PRU00169"/>
    </source>
</evidence>
<protein>
    <submittedName>
        <fullName evidence="6">Response regulator transcription factor</fullName>
    </submittedName>
</protein>
<dbReference type="SUPFAM" id="SSF52172">
    <property type="entry name" value="CheY-like"/>
    <property type="match status" value="1"/>
</dbReference>
<feature type="modified residue" description="4-aspartylphosphate" evidence="3">
    <location>
        <position position="58"/>
    </location>
</feature>
<dbReference type="PROSITE" id="PS50043">
    <property type="entry name" value="HTH_LUXR_2"/>
    <property type="match status" value="1"/>
</dbReference>
<dbReference type="GO" id="GO:0006355">
    <property type="term" value="P:regulation of DNA-templated transcription"/>
    <property type="evidence" value="ECO:0007669"/>
    <property type="project" value="InterPro"/>
</dbReference>
<dbReference type="InterPro" id="IPR058245">
    <property type="entry name" value="NreC/VraR/RcsB-like_REC"/>
</dbReference>
<gene>
    <name evidence="6" type="ORF">GWP43_11510</name>
</gene>
<organism evidence="6 7">
    <name type="scientific">Treponema vincentii</name>
    <dbReference type="NCBI Taxonomy" id="69710"/>
    <lineage>
        <taxon>Bacteria</taxon>
        <taxon>Pseudomonadati</taxon>
        <taxon>Spirochaetota</taxon>
        <taxon>Spirochaetia</taxon>
        <taxon>Spirochaetales</taxon>
        <taxon>Treponemataceae</taxon>
        <taxon>Treponema</taxon>
    </lineage>
</organism>
<proteinExistence type="predicted"/>
<dbReference type="SMART" id="SM00448">
    <property type="entry name" value="REC"/>
    <property type="match status" value="1"/>
</dbReference>
<dbReference type="GO" id="GO:0003677">
    <property type="term" value="F:DNA binding"/>
    <property type="evidence" value="ECO:0007669"/>
    <property type="project" value="UniProtKB-KW"/>
</dbReference>
<dbReference type="GO" id="GO:0000160">
    <property type="term" value="P:phosphorelay signal transduction system"/>
    <property type="evidence" value="ECO:0007669"/>
    <property type="project" value="InterPro"/>
</dbReference>
<dbReference type="CDD" id="cd17535">
    <property type="entry name" value="REC_NarL-like"/>
    <property type="match status" value="1"/>
</dbReference>
<dbReference type="Gene3D" id="3.40.50.2300">
    <property type="match status" value="1"/>
</dbReference>
<dbReference type="SMART" id="SM00421">
    <property type="entry name" value="HTH_LUXR"/>
    <property type="match status" value="1"/>
</dbReference>
<dbReference type="PROSITE" id="PS50110">
    <property type="entry name" value="RESPONSE_REGULATORY"/>
    <property type="match status" value="1"/>
</dbReference>
<dbReference type="InterPro" id="IPR051015">
    <property type="entry name" value="EvgA-like"/>
</dbReference>
<dbReference type="PANTHER" id="PTHR45566">
    <property type="entry name" value="HTH-TYPE TRANSCRIPTIONAL REGULATOR YHJB-RELATED"/>
    <property type="match status" value="1"/>
</dbReference>
<evidence type="ECO:0000256" key="2">
    <source>
        <dbReference type="ARBA" id="ARBA00023125"/>
    </source>
</evidence>
<dbReference type="InterPro" id="IPR016032">
    <property type="entry name" value="Sig_transdc_resp-reg_C-effctor"/>
</dbReference>
<sequence>MQSPLKILFIDDHTGLRDGMIFMLQNRNPSLSIIGVGTIPEAVKKLNEDKDIKIVILDLNLDGENSLESVSKMRGVKPDILILVYTMYNDDIHVEHALLIGVQGFITKEASIDEVEKAILVVGSGNTYYNSVASKVLHTLLPQNKGKHIVRDEKSYLFDNYKSLSKKEQEVFIHLAEGLDVVEIAKLLGKSEKTILNQRTAVYGKMFIRDRHDLIEKAKLLGLLF</sequence>
<dbReference type="Pfam" id="PF00072">
    <property type="entry name" value="Response_reg"/>
    <property type="match status" value="1"/>
</dbReference>
<dbReference type="AlphaFoldDB" id="A0A6P1Y2D2"/>
<keyword evidence="1 3" id="KW-0597">Phosphoprotein</keyword>
<dbReference type="InterPro" id="IPR000792">
    <property type="entry name" value="Tscrpt_reg_LuxR_C"/>
</dbReference>
<dbReference type="InterPro" id="IPR001789">
    <property type="entry name" value="Sig_transdc_resp-reg_receiver"/>
</dbReference>
<accession>A0A6P1Y2D2</accession>
<feature type="domain" description="Response regulatory" evidence="5">
    <location>
        <begin position="6"/>
        <end position="123"/>
    </location>
</feature>
<dbReference type="PRINTS" id="PR00038">
    <property type="entry name" value="HTHLUXR"/>
</dbReference>
<name>A0A6P1Y2D2_9SPIR</name>
<dbReference type="PANTHER" id="PTHR45566:SF1">
    <property type="entry name" value="HTH-TYPE TRANSCRIPTIONAL REGULATOR YHJB-RELATED"/>
    <property type="match status" value="1"/>
</dbReference>
<evidence type="ECO:0000313" key="7">
    <source>
        <dbReference type="Proteomes" id="UP000464374"/>
    </source>
</evidence>
<dbReference type="InterPro" id="IPR011006">
    <property type="entry name" value="CheY-like_superfamily"/>
</dbReference>
<dbReference type="KEGG" id="trz:GWP43_11510"/>
<evidence type="ECO:0000259" key="4">
    <source>
        <dbReference type="PROSITE" id="PS50043"/>
    </source>
</evidence>
<dbReference type="EMBL" id="CP048020">
    <property type="protein sequence ID" value="QHX43967.1"/>
    <property type="molecule type" value="Genomic_DNA"/>
</dbReference>
<feature type="domain" description="HTH luxR-type" evidence="4">
    <location>
        <begin position="157"/>
        <end position="222"/>
    </location>
</feature>